<feature type="compositionally biased region" description="Gly residues" evidence="1">
    <location>
        <begin position="65"/>
        <end position="77"/>
    </location>
</feature>
<name>A0A678TAH0_SACSP</name>
<proteinExistence type="predicted"/>
<feature type="region of interest" description="Disordered" evidence="1">
    <location>
        <begin position="281"/>
        <end position="300"/>
    </location>
</feature>
<dbReference type="PANTHER" id="PTHR33356:SF5">
    <property type="entry name" value="TIP41-LIKE PROTEIN"/>
    <property type="match status" value="1"/>
</dbReference>
<protein>
    <submittedName>
        <fullName evidence="2">Uncharacterized protein</fullName>
    </submittedName>
</protein>
<feature type="region of interest" description="Disordered" evidence="1">
    <location>
        <begin position="169"/>
        <end position="191"/>
    </location>
</feature>
<reference evidence="2" key="1">
    <citation type="submission" date="2018-04" db="EMBL/GenBank/DDBJ databases">
        <title>Comparative Analysis of Homologous Sequences of Saccharum officinarum and Saccharum spontaneum Reveals Independent Polyploidization Events.</title>
        <authorList>
            <person name="Sharma A."/>
            <person name="Song J."/>
            <person name="Lin Q."/>
            <person name="Singh R."/>
            <person name="Ramos N."/>
            <person name="Wang K."/>
            <person name="Zhang J."/>
            <person name="Ming R."/>
            <person name="Yu Q."/>
        </authorList>
    </citation>
    <scope>NUCLEOTIDE SEQUENCE</scope>
</reference>
<dbReference type="AlphaFoldDB" id="A0A678TAH0"/>
<evidence type="ECO:0000313" key="2">
    <source>
        <dbReference type="EMBL" id="AWA44725.1"/>
    </source>
</evidence>
<accession>A0A678TAH0</accession>
<dbReference type="EMBL" id="MH182512">
    <property type="protein sequence ID" value="AWA44725.1"/>
    <property type="molecule type" value="Genomic_DNA"/>
</dbReference>
<feature type="region of interest" description="Disordered" evidence="1">
    <location>
        <begin position="1"/>
        <end position="21"/>
    </location>
</feature>
<feature type="compositionally biased region" description="Low complexity" evidence="1">
    <location>
        <begin position="170"/>
        <end position="180"/>
    </location>
</feature>
<gene>
    <name evidence="2" type="ORF">SS34H08_000001</name>
</gene>
<dbReference type="PANTHER" id="PTHR33356">
    <property type="entry name" value="TIP41-LIKE PROTEIN"/>
    <property type="match status" value="1"/>
</dbReference>
<feature type="region of interest" description="Disordered" evidence="1">
    <location>
        <begin position="40"/>
        <end position="125"/>
    </location>
</feature>
<sequence>MQSGVSFVGGMAEECPPTGGAELWLPDEFLDDDFFSEEEKAAVAAKSESDEEEGVDDLSRRVAGLVGGGNGKGGGDGSPAKAEEVLAGSPQSILCGLHASGEDSPNGAASQVSSPPSSPLEQAPADPWDLLNEAAGQVARLRTTSIPVPTNAAANQGHPVMPAAVKKLSAPAEAPKAAGANHSQPNNSMEQRRIQIARVSPSAVDCGDAQARPLTCLVSDAVFLGAFNALKQQQLLKHRRERELAVATAAAWGTRVAGSHRAGAAGYGAPAPHVLSASAWPPLQKSQQQQQPPPASPAGMRALFLTPPGGKRECTGTGVFIPRQAGAPAEPKKKPACSPVLLPARVVQALNLNVEDLGARPIYPGGFVLDHDALVSRSNALLAARSSQLHGASSREVNLPQEWTY</sequence>
<feature type="compositionally biased region" description="Low complexity" evidence="1">
    <location>
        <begin position="281"/>
        <end position="290"/>
    </location>
</feature>
<evidence type="ECO:0000256" key="1">
    <source>
        <dbReference type="SAM" id="MobiDB-lite"/>
    </source>
</evidence>
<organism evidence="2">
    <name type="scientific">Saccharum spontaneum</name>
    <name type="common">Wild sugarcane</name>
    <dbReference type="NCBI Taxonomy" id="62335"/>
    <lineage>
        <taxon>Eukaryota</taxon>
        <taxon>Viridiplantae</taxon>
        <taxon>Streptophyta</taxon>
        <taxon>Embryophyta</taxon>
        <taxon>Tracheophyta</taxon>
        <taxon>Spermatophyta</taxon>
        <taxon>Magnoliopsida</taxon>
        <taxon>Liliopsida</taxon>
        <taxon>Poales</taxon>
        <taxon>Poaceae</taxon>
        <taxon>PACMAD clade</taxon>
        <taxon>Panicoideae</taxon>
        <taxon>Andropogonodae</taxon>
        <taxon>Andropogoneae</taxon>
        <taxon>Saccharinae</taxon>
        <taxon>Saccharum</taxon>
        <taxon>Saccharum officinarum species complex</taxon>
    </lineage>
</organism>